<keyword evidence="2" id="KW-1185">Reference proteome</keyword>
<evidence type="ECO:0000313" key="1">
    <source>
        <dbReference type="EMBL" id="KPU80752.1"/>
    </source>
</evidence>
<accession>A0A0P9AU12</accession>
<organism evidence="1 2">
    <name type="scientific">Drosophila ananassae</name>
    <name type="common">Fruit fly</name>
    <dbReference type="NCBI Taxonomy" id="7217"/>
    <lineage>
        <taxon>Eukaryota</taxon>
        <taxon>Metazoa</taxon>
        <taxon>Ecdysozoa</taxon>
        <taxon>Arthropoda</taxon>
        <taxon>Hexapoda</taxon>
        <taxon>Insecta</taxon>
        <taxon>Pterygota</taxon>
        <taxon>Neoptera</taxon>
        <taxon>Endopterygota</taxon>
        <taxon>Diptera</taxon>
        <taxon>Brachycera</taxon>
        <taxon>Muscomorpha</taxon>
        <taxon>Ephydroidea</taxon>
        <taxon>Drosophilidae</taxon>
        <taxon>Drosophila</taxon>
        <taxon>Sophophora</taxon>
    </lineage>
</organism>
<evidence type="ECO:0000313" key="2">
    <source>
        <dbReference type="Proteomes" id="UP000007801"/>
    </source>
</evidence>
<dbReference type="InParanoid" id="A0A0P9AU12"/>
<reference evidence="1 2" key="1">
    <citation type="journal article" date="2007" name="Nature">
        <title>Evolution of genes and genomes on the Drosophila phylogeny.</title>
        <authorList>
            <consortium name="Drosophila 12 Genomes Consortium"/>
            <person name="Clark A.G."/>
            <person name="Eisen M.B."/>
            <person name="Smith D.R."/>
            <person name="Bergman C.M."/>
            <person name="Oliver B."/>
            <person name="Markow T.A."/>
            <person name="Kaufman T.C."/>
            <person name="Kellis M."/>
            <person name="Gelbart W."/>
            <person name="Iyer V.N."/>
            <person name="Pollard D.A."/>
            <person name="Sackton T.B."/>
            <person name="Larracuente A.M."/>
            <person name="Singh N.D."/>
            <person name="Abad J.P."/>
            <person name="Abt D.N."/>
            <person name="Adryan B."/>
            <person name="Aguade M."/>
            <person name="Akashi H."/>
            <person name="Anderson W.W."/>
            <person name="Aquadro C.F."/>
            <person name="Ardell D.H."/>
            <person name="Arguello R."/>
            <person name="Artieri C.G."/>
            <person name="Barbash D.A."/>
            <person name="Barker D."/>
            <person name="Barsanti P."/>
            <person name="Batterham P."/>
            <person name="Batzoglou S."/>
            <person name="Begun D."/>
            <person name="Bhutkar A."/>
            <person name="Blanco E."/>
            <person name="Bosak S.A."/>
            <person name="Bradley R.K."/>
            <person name="Brand A.D."/>
            <person name="Brent M.R."/>
            <person name="Brooks A.N."/>
            <person name="Brown R.H."/>
            <person name="Butlin R.K."/>
            <person name="Caggese C."/>
            <person name="Calvi B.R."/>
            <person name="Bernardo de Carvalho A."/>
            <person name="Caspi A."/>
            <person name="Castrezana S."/>
            <person name="Celniker S.E."/>
            <person name="Chang J.L."/>
            <person name="Chapple C."/>
            <person name="Chatterji S."/>
            <person name="Chinwalla A."/>
            <person name="Civetta A."/>
            <person name="Clifton S.W."/>
            <person name="Comeron J.M."/>
            <person name="Costello J.C."/>
            <person name="Coyne J.A."/>
            <person name="Daub J."/>
            <person name="David R.G."/>
            <person name="Delcher A.L."/>
            <person name="Delehaunty K."/>
            <person name="Do C.B."/>
            <person name="Ebling H."/>
            <person name="Edwards K."/>
            <person name="Eickbush T."/>
            <person name="Evans J.D."/>
            <person name="Filipski A."/>
            <person name="Findeiss S."/>
            <person name="Freyhult E."/>
            <person name="Fulton L."/>
            <person name="Fulton R."/>
            <person name="Garcia A.C."/>
            <person name="Gardiner A."/>
            <person name="Garfield D.A."/>
            <person name="Garvin B.E."/>
            <person name="Gibson G."/>
            <person name="Gilbert D."/>
            <person name="Gnerre S."/>
            <person name="Godfrey J."/>
            <person name="Good R."/>
            <person name="Gotea V."/>
            <person name="Gravely B."/>
            <person name="Greenberg A.J."/>
            <person name="Griffiths-Jones S."/>
            <person name="Gross S."/>
            <person name="Guigo R."/>
            <person name="Gustafson E.A."/>
            <person name="Haerty W."/>
            <person name="Hahn M.W."/>
            <person name="Halligan D.L."/>
            <person name="Halpern A.L."/>
            <person name="Halter G.M."/>
            <person name="Han M.V."/>
            <person name="Heger A."/>
            <person name="Hillier L."/>
            <person name="Hinrichs A.S."/>
            <person name="Holmes I."/>
            <person name="Hoskins R.A."/>
            <person name="Hubisz M.J."/>
            <person name="Hultmark D."/>
            <person name="Huntley M.A."/>
            <person name="Jaffe D.B."/>
            <person name="Jagadeeshan S."/>
            <person name="Jeck W.R."/>
            <person name="Johnson J."/>
            <person name="Jones C.D."/>
            <person name="Jordan W.C."/>
            <person name="Karpen G.H."/>
            <person name="Kataoka E."/>
            <person name="Keightley P.D."/>
            <person name="Kheradpour P."/>
            <person name="Kirkness E.F."/>
            <person name="Koerich L.B."/>
            <person name="Kristiansen K."/>
            <person name="Kudrna D."/>
            <person name="Kulathinal R.J."/>
            <person name="Kumar S."/>
            <person name="Kwok R."/>
            <person name="Lander E."/>
            <person name="Langley C.H."/>
            <person name="Lapoint R."/>
            <person name="Lazzaro B.P."/>
            <person name="Lee S.J."/>
            <person name="Levesque L."/>
            <person name="Li R."/>
            <person name="Lin C.F."/>
            <person name="Lin M.F."/>
            <person name="Lindblad-Toh K."/>
            <person name="Llopart A."/>
            <person name="Long M."/>
            <person name="Low L."/>
            <person name="Lozovsky E."/>
            <person name="Lu J."/>
            <person name="Luo M."/>
            <person name="Machado C.A."/>
            <person name="Makalowski W."/>
            <person name="Marzo M."/>
            <person name="Matsuda M."/>
            <person name="Matzkin L."/>
            <person name="McAllister B."/>
            <person name="McBride C.S."/>
            <person name="McKernan B."/>
            <person name="McKernan K."/>
            <person name="Mendez-Lago M."/>
            <person name="Minx P."/>
            <person name="Mollenhauer M.U."/>
            <person name="Montooth K."/>
            <person name="Mount S.M."/>
            <person name="Mu X."/>
            <person name="Myers E."/>
            <person name="Negre B."/>
            <person name="Newfeld S."/>
            <person name="Nielsen R."/>
            <person name="Noor M.A."/>
            <person name="O'Grady P."/>
            <person name="Pachter L."/>
            <person name="Papaceit M."/>
            <person name="Parisi M.J."/>
            <person name="Parisi M."/>
            <person name="Parts L."/>
            <person name="Pedersen J.S."/>
            <person name="Pesole G."/>
            <person name="Phillippy A.M."/>
            <person name="Ponting C.P."/>
            <person name="Pop M."/>
            <person name="Porcelli D."/>
            <person name="Powell J.R."/>
            <person name="Prohaska S."/>
            <person name="Pruitt K."/>
            <person name="Puig M."/>
            <person name="Quesneville H."/>
            <person name="Ram K.R."/>
            <person name="Rand D."/>
            <person name="Rasmussen M.D."/>
            <person name="Reed L.K."/>
            <person name="Reenan R."/>
            <person name="Reily A."/>
            <person name="Remington K.A."/>
            <person name="Rieger T.T."/>
            <person name="Ritchie M.G."/>
            <person name="Robin C."/>
            <person name="Rogers Y.H."/>
            <person name="Rohde C."/>
            <person name="Rozas J."/>
            <person name="Rubenfield M.J."/>
            <person name="Ruiz A."/>
            <person name="Russo S."/>
            <person name="Salzberg S.L."/>
            <person name="Sanchez-Gracia A."/>
            <person name="Saranga D.J."/>
            <person name="Sato H."/>
            <person name="Schaeffer S.W."/>
            <person name="Schatz M.C."/>
            <person name="Schlenke T."/>
            <person name="Schwartz R."/>
            <person name="Segarra C."/>
            <person name="Singh R.S."/>
            <person name="Sirot L."/>
            <person name="Sirota M."/>
            <person name="Sisneros N.B."/>
            <person name="Smith C.D."/>
            <person name="Smith T.F."/>
            <person name="Spieth J."/>
            <person name="Stage D.E."/>
            <person name="Stark A."/>
            <person name="Stephan W."/>
            <person name="Strausberg R.L."/>
            <person name="Strempel S."/>
            <person name="Sturgill D."/>
            <person name="Sutton G."/>
            <person name="Sutton G.G."/>
            <person name="Tao W."/>
            <person name="Teichmann S."/>
            <person name="Tobari Y.N."/>
            <person name="Tomimura Y."/>
            <person name="Tsolas J.M."/>
            <person name="Valente V.L."/>
            <person name="Venter E."/>
            <person name="Venter J.C."/>
            <person name="Vicario S."/>
            <person name="Vieira F.G."/>
            <person name="Vilella A.J."/>
            <person name="Villasante A."/>
            <person name="Walenz B."/>
            <person name="Wang J."/>
            <person name="Wasserman M."/>
            <person name="Watts T."/>
            <person name="Wilson D."/>
            <person name="Wilson R.K."/>
            <person name="Wing R.A."/>
            <person name="Wolfner M.F."/>
            <person name="Wong A."/>
            <person name="Wong G.K."/>
            <person name="Wu C.I."/>
            <person name="Wu G."/>
            <person name="Yamamoto D."/>
            <person name="Yang H.P."/>
            <person name="Yang S.P."/>
            <person name="Yorke J.A."/>
            <person name="Yoshida K."/>
            <person name="Zdobnov E."/>
            <person name="Zhang P."/>
            <person name="Zhang Y."/>
            <person name="Zimin A.V."/>
            <person name="Baldwin J."/>
            <person name="Abdouelleil A."/>
            <person name="Abdulkadir J."/>
            <person name="Abebe A."/>
            <person name="Abera B."/>
            <person name="Abreu J."/>
            <person name="Acer S.C."/>
            <person name="Aftuck L."/>
            <person name="Alexander A."/>
            <person name="An P."/>
            <person name="Anderson E."/>
            <person name="Anderson S."/>
            <person name="Arachi H."/>
            <person name="Azer M."/>
            <person name="Bachantsang P."/>
            <person name="Barry A."/>
            <person name="Bayul T."/>
            <person name="Berlin A."/>
            <person name="Bessette D."/>
            <person name="Bloom T."/>
            <person name="Blye J."/>
            <person name="Boguslavskiy L."/>
            <person name="Bonnet C."/>
            <person name="Boukhgalter B."/>
            <person name="Bourzgui I."/>
            <person name="Brown A."/>
            <person name="Cahill P."/>
            <person name="Channer S."/>
            <person name="Cheshatsang Y."/>
            <person name="Chuda L."/>
            <person name="Citroen M."/>
            <person name="Collymore A."/>
            <person name="Cooke P."/>
            <person name="Costello M."/>
            <person name="D'Aco K."/>
            <person name="Daza R."/>
            <person name="De Haan G."/>
            <person name="DeGray S."/>
            <person name="DeMaso C."/>
            <person name="Dhargay N."/>
            <person name="Dooley K."/>
            <person name="Dooley E."/>
            <person name="Doricent M."/>
            <person name="Dorje P."/>
            <person name="Dorjee K."/>
            <person name="Dupes A."/>
            <person name="Elong R."/>
            <person name="Falk J."/>
            <person name="Farina A."/>
            <person name="Faro S."/>
            <person name="Ferguson D."/>
            <person name="Fisher S."/>
            <person name="Foley C.D."/>
            <person name="Franke A."/>
            <person name="Friedrich D."/>
            <person name="Gadbois L."/>
            <person name="Gearin G."/>
            <person name="Gearin C.R."/>
            <person name="Giannoukos G."/>
            <person name="Goode T."/>
            <person name="Graham J."/>
            <person name="Grandbois E."/>
            <person name="Grewal S."/>
            <person name="Gyaltsen K."/>
            <person name="Hafez N."/>
            <person name="Hagos B."/>
            <person name="Hall J."/>
            <person name="Henson C."/>
            <person name="Hollinger A."/>
            <person name="Honan T."/>
            <person name="Huard M.D."/>
            <person name="Hughes L."/>
            <person name="Hurhula B."/>
            <person name="Husby M.E."/>
            <person name="Kamat A."/>
            <person name="Kanga B."/>
            <person name="Kashin S."/>
            <person name="Khazanovich D."/>
            <person name="Kisner P."/>
            <person name="Lance K."/>
            <person name="Lara M."/>
            <person name="Lee W."/>
            <person name="Lennon N."/>
            <person name="Letendre F."/>
            <person name="LeVine R."/>
            <person name="Lipovsky A."/>
            <person name="Liu X."/>
            <person name="Liu J."/>
            <person name="Liu S."/>
            <person name="Lokyitsang T."/>
            <person name="Lokyitsang Y."/>
            <person name="Lubonja R."/>
            <person name="Lui A."/>
            <person name="MacDonald P."/>
            <person name="Magnisalis V."/>
            <person name="Maru K."/>
            <person name="Matthews C."/>
            <person name="McCusker W."/>
            <person name="McDonough S."/>
            <person name="Mehta T."/>
            <person name="Meldrim J."/>
            <person name="Meneus L."/>
            <person name="Mihai O."/>
            <person name="Mihalev A."/>
            <person name="Mihova T."/>
            <person name="Mittelman R."/>
            <person name="Mlenga V."/>
            <person name="Montmayeur A."/>
            <person name="Mulrain L."/>
            <person name="Navidi A."/>
            <person name="Naylor J."/>
            <person name="Negash T."/>
            <person name="Nguyen T."/>
            <person name="Nguyen N."/>
            <person name="Nicol R."/>
            <person name="Norbu C."/>
            <person name="Norbu N."/>
            <person name="Novod N."/>
            <person name="O'Neill B."/>
            <person name="Osman S."/>
            <person name="Markiewicz E."/>
            <person name="Oyono O.L."/>
            <person name="Patti C."/>
            <person name="Phunkhang P."/>
            <person name="Pierre F."/>
            <person name="Priest M."/>
            <person name="Raghuraman S."/>
            <person name="Rege F."/>
            <person name="Reyes R."/>
            <person name="Rise C."/>
            <person name="Rogov P."/>
            <person name="Ross K."/>
            <person name="Ryan E."/>
            <person name="Settipalli S."/>
            <person name="Shea T."/>
            <person name="Sherpa N."/>
            <person name="Shi L."/>
            <person name="Shih D."/>
            <person name="Sparrow T."/>
            <person name="Spaulding J."/>
            <person name="Stalker J."/>
            <person name="Stange-Thomann N."/>
            <person name="Stavropoulos S."/>
            <person name="Stone C."/>
            <person name="Strader C."/>
            <person name="Tesfaye S."/>
            <person name="Thomson T."/>
            <person name="Thoulutsang Y."/>
            <person name="Thoulutsang D."/>
            <person name="Topham K."/>
            <person name="Topping I."/>
            <person name="Tsamla T."/>
            <person name="Vassiliev H."/>
            <person name="Vo A."/>
            <person name="Wangchuk T."/>
            <person name="Wangdi T."/>
            <person name="Weiand M."/>
            <person name="Wilkinson J."/>
            <person name="Wilson A."/>
            <person name="Yadav S."/>
            <person name="Young G."/>
            <person name="Yu Q."/>
            <person name="Zembek L."/>
            <person name="Zhong D."/>
            <person name="Zimmer A."/>
            <person name="Zwirko Z."/>
            <person name="Jaffe D.B."/>
            <person name="Alvarez P."/>
            <person name="Brockman W."/>
            <person name="Butler J."/>
            <person name="Chin C."/>
            <person name="Gnerre S."/>
            <person name="Grabherr M."/>
            <person name="Kleber M."/>
            <person name="Mauceli E."/>
            <person name="MacCallum I."/>
        </authorList>
    </citation>
    <scope>NUCLEOTIDE SEQUENCE [LARGE SCALE GENOMIC DNA]</scope>
    <source>
        <strain evidence="2">Tucson 14024-0371.13</strain>
    </source>
</reference>
<dbReference type="OrthoDB" id="7940892at2759"/>
<dbReference type="Pfam" id="PF06477">
    <property type="entry name" value="DUF1091"/>
    <property type="match status" value="1"/>
</dbReference>
<dbReference type="Proteomes" id="UP000007801">
    <property type="component" value="Unassembled WGS sequence"/>
</dbReference>
<dbReference type="PANTHER" id="PTHR20898">
    <property type="entry name" value="DAEDALUS ON 3-RELATED-RELATED"/>
    <property type="match status" value="1"/>
</dbReference>
<gene>
    <name evidence="1" type="primary">Dana\GF27444</name>
    <name evidence="1" type="ORF">GF27444</name>
</gene>
<name>A0A0P9AU12_DROAN</name>
<dbReference type="SMART" id="SM00697">
    <property type="entry name" value="DM8"/>
    <property type="match status" value="1"/>
</dbReference>
<dbReference type="EMBL" id="CH902617">
    <property type="protein sequence ID" value="KPU80752.1"/>
    <property type="molecule type" value="Genomic_DNA"/>
</dbReference>
<dbReference type="PANTHER" id="PTHR20898:SF0">
    <property type="entry name" value="DAEDALUS ON 3-RELATED"/>
    <property type="match status" value="1"/>
</dbReference>
<sequence>MPNLQFNDHYKLLPTQGSKIRLKVFKRESGFKPWLLDTTVDGCRYMRKTYNPLAKLVYKMVKEFTNVNHSCPYVGDQIVNGLYIKPELIILPFPSGTYMISLKWFFNQMHQLDTNVTFEIFEDLMKS</sequence>
<dbReference type="InterPro" id="IPR010512">
    <property type="entry name" value="DUF1091"/>
</dbReference>
<protein>
    <submittedName>
        <fullName evidence="1">Uncharacterized protein</fullName>
    </submittedName>
</protein>
<dbReference type="AlphaFoldDB" id="A0A0P9AU12"/>
<proteinExistence type="predicted"/>